<sequence length="187" mass="21017">MQITLVRHGKPEHDAKTWCTPLDMKTFVERYNKADVLPCEIGQELAEASAGAAVVITSSLSRCIQSAECLPGIQACGSDKVFAEAHLPYVEWRWPKLPPKAWRILFRSAWFLGFSANTESIARSNVRAKAAADKLIEMARANGSVLLMGHGIMNILIAWHLRKRGWKGPRMLILRDYWHASVYRKGS</sequence>
<dbReference type="SUPFAM" id="SSF53254">
    <property type="entry name" value="Phosphoglycerate mutase-like"/>
    <property type="match status" value="1"/>
</dbReference>
<dbReference type="RefSeq" id="WP_188982769.1">
    <property type="nucleotide sequence ID" value="NZ_BMPO01000003.1"/>
</dbReference>
<accession>A0A917PU26</accession>
<reference evidence="1" key="2">
    <citation type="submission" date="2020-09" db="EMBL/GenBank/DDBJ databases">
        <authorList>
            <person name="Sun Q."/>
            <person name="Ohkuma M."/>
        </authorList>
    </citation>
    <scope>NUCLEOTIDE SEQUENCE</scope>
    <source>
        <strain evidence="1">JCM 30078</strain>
    </source>
</reference>
<dbReference type="Proteomes" id="UP000635983">
    <property type="component" value="Unassembled WGS sequence"/>
</dbReference>
<dbReference type="InterPro" id="IPR029033">
    <property type="entry name" value="His_PPase_superfam"/>
</dbReference>
<dbReference type="Gene3D" id="3.40.50.1240">
    <property type="entry name" value="Phosphoglycerate mutase-like"/>
    <property type="match status" value="1"/>
</dbReference>
<name>A0A917PU26_9PSED</name>
<evidence type="ECO:0008006" key="3">
    <source>
        <dbReference type="Google" id="ProtNLM"/>
    </source>
</evidence>
<dbReference type="Pfam" id="PF00300">
    <property type="entry name" value="His_Phos_1"/>
    <property type="match status" value="1"/>
</dbReference>
<reference evidence="1" key="1">
    <citation type="journal article" date="2014" name="Int. J. Syst. Evol. Microbiol.">
        <title>Complete genome sequence of Corynebacterium casei LMG S-19264T (=DSM 44701T), isolated from a smear-ripened cheese.</title>
        <authorList>
            <consortium name="US DOE Joint Genome Institute (JGI-PGF)"/>
            <person name="Walter F."/>
            <person name="Albersmeier A."/>
            <person name="Kalinowski J."/>
            <person name="Ruckert C."/>
        </authorList>
    </citation>
    <scope>NUCLEOTIDE SEQUENCE</scope>
    <source>
        <strain evidence="1">JCM 30078</strain>
    </source>
</reference>
<evidence type="ECO:0000313" key="1">
    <source>
        <dbReference type="EMBL" id="GGJ91892.1"/>
    </source>
</evidence>
<dbReference type="InterPro" id="IPR013078">
    <property type="entry name" value="His_Pase_superF_clade-1"/>
</dbReference>
<dbReference type="EMBL" id="BMPO01000003">
    <property type="protein sequence ID" value="GGJ91892.1"/>
    <property type="molecule type" value="Genomic_DNA"/>
</dbReference>
<evidence type="ECO:0000313" key="2">
    <source>
        <dbReference type="Proteomes" id="UP000635983"/>
    </source>
</evidence>
<gene>
    <name evidence="1" type="ORF">GCM10009304_17070</name>
</gene>
<proteinExistence type="predicted"/>
<protein>
    <recommendedName>
        <fullName evidence="3">Broad specificity phosphatase PhoE</fullName>
    </recommendedName>
</protein>
<dbReference type="AlphaFoldDB" id="A0A917PU26"/>
<organism evidence="1 2">
    <name type="scientific">Pseudomonas matsuisoli</name>
    <dbReference type="NCBI Taxonomy" id="1515666"/>
    <lineage>
        <taxon>Bacteria</taxon>
        <taxon>Pseudomonadati</taxon>
        <taxon>Pseudomonadota</taxon>
        <taxon>Gammaproteobacteria</taxon>
        <taxon>Pseudomonadales</taxon>
        <taxon>Pseudomonadaceae</taxon>
        <taxon>Pseudomonas</taxon>
    </lineage>
</organism>
<keyword evidence="2" id="KW-1185">Reference proteome</keyword>
<comment type="caution">
    <text evidence="1">The sequence shown here is derived from an EMBL/GenBank/DDBJ whole genome shotgun (WGS) entry which is preliminary data.</text>
</comment>